<sequence length="74" mass="8448">MFKNEAVAKGSTFRSRALKTEPDAQAIVFEWVHWYNNERLHSALNHQTPEEYEQTHYDLQTGASPDATANKQAA</sequence>
<reference evidence="4" key="1">
    <citation type="journal article" date="2019" name="Int. J. Syst. Evol. Microbiol.">
        <title>The Global Catalogue of Microorganisms (GCM) 10K type strain sequencing project: providing services to taxonomists for standard genome sequencing and annotation.</title>
        <authorList>
            <consortium name="The Broad Institute Genomics Platform"/>
            <consortium name="The Broad Institute Genome Sequencing Center for Infectious Disease"/>
            <person name="Wu L."/>
            <person name="Ma J."/>
        </authorList>
    </citation>
    <scope>NUCLEOTIDE SEQUENCE [LARGE SCALE GENOMIC DNA]</scope>
    <source>
        <strain evidence="4">JCM 11496</strain>
    </source>
</reference>
<dbReference type="RefSeq" id="WP_377959605.1">
    <property type="nucleotide sequence ID" value="NZ_BAAAIJ010000013.1"/>
</dbReference>
<evidence type="ECO:0000259" key="2">
    <source>
        <dbReference type="Pfam" id="PF13683"/>
    </source>
</evidence>
<dbReference type="SUPFAM" id="SSF53098">
    <property type="entry name" value="Ribonuclease H-like"/>
    <property type="match status" value="1"/>
</dbReference>
<evidence type="ECO:0000313" key="4">
    <source>
        <dbReference type="Proteomes" id="UP001597307"/>
    </source>
</evidence>
<accession>A0ABW4Q7R9</accession>
<dbReference type="EMBL" id="JBHUGA010000030">
    <property type="protein sequence ID" value="MFD1846761.1"/>
    <property type="molecule type" value="Genomic_DNA"/>
</dbReference>
<dbReference type="InterPro" id="IPR012337">
    <property type="entry name" value="RNaseH-like_sf"/>
</dbReference>
<feature type="region of interest" description="Disordered" evidence="1">
    <location>
        <begin position="45"/>
        <end position="74"/>
    </location>
</feature>
<dbReference type="Pfam" id="PF13683">
    <property type="entry name" value="rve_3"/>
    <property type="match status" value="1"/>
</dbReference>
<evidence type="ECO:0000313" key="3">
    <source>
        <dbReference type="EMBL" id="MFD1846761.1"/>
    </source>
</evidence>
<dbReference type="Proteomes" id="UP001597307">
    <property type="component" value="Unassembled WGS sequence"/>
</dbReference>
<feature type="domain" description="Integrase catalytic" evidence="2">
    <location>
        <begin position="20"/>
        <end position="49"/>
    </location>
</feature>
<evidence type="ECO:0000256" key="1">
    <source>
        <dbReference type="SAM" id="MobiDB-lite"/>
    </source>
</evidence>
<keyword evidence="4" id="KW-1185">Reference proteome</keyword>
<dbReference type="InterPro" id="IPR001584">
    <property type="entry name" value="Integrase_cat-core"/>
</dbReference>
<name>A0ABW4Q7R9_9MICC</name>
<comment type="caution">
    <text evidence="3">The sequence shown here is derived from an EMBL/GenBank/DDBJ whole genome shotgun (WGS) entry which is preliminary data.</text>
</comment>
<organism evidence="3 4">
    <name type="scientific">Arthrobacter flavus</name>
    <dbReference type="NCBI Taxonomy" id="95172"/>
    <lineage>
        <taxon>Bacteria</taxon>
        <taxon>Bacillati</taxon>
        <taxon>Actinomycetota</taxon>
        <taxon>Actinomycetes</taxon>
        <taxon>Micrococcales</taxon>
        <taxon>Micrococcaceae</taxon>
        <taxon>Arthrobacter</taxon>
    </lineage>
</organism>
<proteinExistence type="predicted"/>
<feature type="compositionally biased region" description="Polar residues" evidence="1">
    <location>
        <begin position="57"/>
        <end position="74"/>
    </location>
</feature>
<protein>
    <submittedName>
        <fullName evidence="3">IS3 family transposase</fullName>
    </submittedName>
</protein>
<gene>
    <name evidence="3" type="ORF">ACFSFX_09145</name>
</gene>